<dbReference type="GO" id="GO:0017168">
    <property type="term" value="F:5-oxoprolinase (ATP-hydrolyzing) activity"/>
    <property type="evidence" value="ECO:0007669"/>
    <property type="project" value="TreeGrafter"/>
</dbReference>
<dbReference type="InterPro" id="IPR008040">
    <property type="entry name" value="Hydant_A_N"/>
</dbReference>
<protein>
    <recommendedName>
        <fullName evidence="1">Hydantoinase/oxoprolinase N-terminal domain-containing protein</fullName>
    </recommendedName>
</protein>
<dbReference type="PANTHER" id="PTHR11365">
    <property type="entry name" value="5-OXOPROLINASE RELATED"/>
    <property type="match status" value="1"/>
</dbReference>
<evidence type="ECO:0000313" key="2">
    <source>
        <dbReference type="EMBL" id="OAQ97969.1"/>
    </source>
</evidence>
<dbReference type="Pfam" id="PF05378">
    <property type="entry name" value="Hydant_A_N"/>
    <property type="match status" value="1"/>
</dbReference>
<evidence type="ECO:0000313" key="3">
    <source>
        <dbReference type="Proteomes" id="UP000243081"/>
    </source>
</evidence>
<dbReference type="EMBL" id="LUKN01003136">
    <property type="protein sequence ID" value="OAQ97969.1"/>
    <property type="molecule type" value="Genomic_DNA"/>
</dbReference>
<dbReference type="PANTHER" id="PTHR11365:SF2">
    <property type="entry name" value="5-OXOPROLINASE"/>
    <property type="match status" value="1"/>
</dbReference>
<accession>A0A179I885</accession>
<sequence length="130" mass="14454">MTVNTLGIRVSIDRGGTFTDVHASIPEREDIILKLLSVDPANYQDAPTECIRRVLELATGQILPRGEPLDLYHFESIRMGTTVATNALLERKGERVALITTKGFRDLLTIGNQSRPNIFDLSISRPGVFF</sequence>
<dbReference type="AlphaFoldDB" id="A0A179I885"/>
<dbReference type="GO" id="GO:0006749">
    <property type="term" value="P:glutathione metabolic process"/>
    <property type="evidence" value="ECO:0007669"/>
    <property type="project" value="TreeGrafter"/>
</dbReference>
<dbReference type="OrthoDB" id="3643at2759"/>
<gene>
    <name evidence="2" type="ORF">LLEC1_00534</name>
</gene>
<dbReference type="Proteomes" id="UP000243081">
    <property type="component" value="Unassembled WGS sequence"/>
</dbReference>
<comment type="caution">
    <text evidence="2">The sequence shown here is derived from an EMBL/GenBank/DDBJ whole genome shotgun (WGS) entry which is preliminary data.</text>
</comment>
<organism evidence="2 3">
    <name type="scientific">Cordyceps confragosa</name>
    <name type="common">Lecanicillium lecanii</name>
    <dbReference type="NCBI Taxonomy" id="2714763"/>
    <lineage>
        <taxon>Eukaryota</taxon>
        <taxon>Fungi</taxon>
        <taxon>Dikarya</taxon>
        <taxon>Ascomycota</taxon>
        <taxon>Pezizomycotina</taxon>
        <taxon>Sordariomycetes</taxon>
        <taxon>Hypocreomycetidae</taxon>
        <taxon>Hypocreales</taxon>
        <taxon>Cordycipitaceae</taxon>
        <taxon>Akanthomyces</taxon>
    </lineage>
</organism>
<proteinExistence type="predicted"/>
<reference evidence="2 3" key="1">
    <citation type="submission" date="2016-03" db="EMBL/GenBank/DDBJ databases">
        <title>Fine-scale spatial genetic structure of a fungal parasite of coffee scale insects.</title>
        <authorList>
            <person name="Jackson D."/>
            <person name="Zemenick K.A."/>
            <person name="Malloure B."/>
            <person name="Quandt C.A."/>
            <person name="James T.Y."/>
        </authorList>
    </citation>
    <scope>NUCLEOTIDE SEQUENCE [LARGE SCALE GENOMIC DNA]</scope>
    <source>
        <strain evidence="2 3">UM487</strain>
    </source>
</reference>
<keyword evidence="3" id="KW-1185">Reference proteome</keyword>
<name>A0A179I885_CORDF</name>
<dbReference type="InterPro" id="IPR045079">
    <property type="entry name" value="Oxoprolinase-like"/>
</dbReference>
<evidence type="ECO:0000259" key="1">
    <source>
        <dbReference type="Pfam" id="PF05378"/>
    </source>
</evidence>
<feature type="domain" description="Hydantoinase/oxoprolinase N-terminal" evidence="1">
    <location>
        <begin position="9"/>
        <end position="126"/>
    </location>
</feature>
<dbReference type="GO" id="GO:0005829">
    <property type="term" value="C:cytosol"/>
    <property type="evidence" value="ECO:0007669"/>
    <property type="project" value="TreeGrafter"/>
</dbReference>